<proteinExistence type="predicted"/>
<name>A0A644X713_9ZZZZ</name>
<gene>
    <name evidence="1" type="ORF">SDC9_58210</name>
</gene>
<dbReference type="EMBL" id="VSSQ01001889">
    <property type="protein sequence ID" value="MPM11859.1"/>
    <property type="molecule type" value="Genomic_DNA"/>
</dbReference>
<reference evidence="1" key="1">
    <citation type="submission" date="2019-08" db="EMBL/GenBank/DDBJ databases">
        <authorList>
            <person name="Kucharzyk K."/>
            <person name="Murdoch R.W."/>
            <person name="Higgins S."/>
            <person name="Loffler F."/>
        </authorList>
    </citation>
    <scope>NUCLEOTIDE SEQUENCE</scope>
</reference>
<comment type="caution">
    <text evidence="1">The sequence shown here is derived from an EMBL/GenBank/DDBJ whole genome shotgun (WGS) entry which is preliminary data.</text>
</comment>
<sequence length="42" mass="4519">MKIKKYLGSFTLLLAAMLINIGPSSLAGIGAEEMPEAIKKLR</sequence>
<organism evidence="1">
    <name type="scientific">bioreactor metagenome</name>
    <dbReference type="NCBI Taxonomy" id="1076179"/>
    <lineage>
        <taxon>unclassified sequences</taxon>
        <taxon>metagenomes</taxon>
        <taxon>ecological metagenomes</taxon>
    </lineage>
</organism>
<protein>
    <submittedName>
        <fullName evidence="1">Uncharacterized protein</fullName>
    </submittedName>
</protein>
<dbReference type="AlphaFoldDB" id="A0A644X713"/>
<accession>A0A644X713</accession>
<evidence type="ECO:0000313" key="1">
    <source>
        <dbReference type="EMBL" id="MPM11859.1"/>
    </source>
</evidence>